<comment type="caution">
    <text evidence="2">The sequence shown here is derived from an EMBL/GenBank/DDBJ whole genome shotgun (WGS) entry which is preliminary data.</text>
</comment>
<evidence type="ECO:0000313" key="2">
    <source>
        <dbReference type="EMBL" id="MST32599.1"/>
    </source>
</evidence>
<dbReference type="EMBL" id="WJHE01000338">
    <property type="protein sequence ID" value="MST32599.1"/>
    <property type="molecule type" value="Genomic_DNA"/>
</dbReference>
<organism evidence="2 3">
    <name type="scientific">Acidiferrimicrobium australe</name>
    <dbReference type="NCBI Taxonomy" id="2664430"/>
    <lineage>
        <taxon>Bacteria</taxon>
        <taxon>Bacillati</taxon>
        <taxon>Actinomycetota</taxon>
        <taxon>Acidimicrobiia</taxon>
        <taxon>Acidimicrobiales</taxon>
        <taxon>Acidimicrobiaceae</taxon>
        <taxon>Acidiferrimicrobium</taxon>
    </lineage>
</organism>
<reference evidence="2 3" key="1">
    <citation type="submission" date="2019-11" db="EMBL/GenBank/DDBJ databases">
        <title>Acidiferrimicrobium australis gen. nov., sp. nov., an acidophilic and obligately heterotrophic, member of the Actinobacteria that catalyses dissimilatory oxido- reduction of iron isolated from metal-rich acidic water in Chile.</title>
        <authorList>
            <person name="Gonzalez D."/>
            <person name="Huber K."/>
            <person name="Hedrich S."/>
            <person name="Rojas-Villalobos C."/>
            <person name="Quatrini R."/>
            <person name="Dinamarca M.A."/>
            <person name="Schwarz A."/>
            <person name="Canales C."/>
            <person name="Nancucheo I."/>
        </authorList>
    </citation>
    <scope>NUCLEOTIDE SEQUENCE [LARGE SCALE GENOMIC DNA]</scope>
    <source>
        <strain evidence="2 3">USS-CCA1</strain>
    </source>
</reference>
<gene>
    <name evidence="2" type="ORF">GHK86_07665</name>
</gene>
<evidence type="ECO:0000313" key="3">
    <source>
        <dbReference type="Proteomes" id="UP000437736"/>
    </source>
</evidence>
<feature type="compositionally biased region" description="Basic and acidic residues" evidence="1">
    <location>
        <begin position="1"/>
        <end position="21"/>
    </location>
</feature>
<accession>A0ABW9QS95</accession>
<feature type="region of interest" description="Disordered" evidence="1">
    <location>
        <begin position="1"/>
        <end position="71"/>
    </location>
</feature>
<proteinExistence type="predicted"/>
<keyword evidence="3" id="KW-1185">Reference proteome</keyword>
<sequence>MAARSEGPEALRHRIDQHLDREEEESFPASDAHGDWAGPPLWLPAVAESGEAGGPPGDADRPDPTTARHLP</sequence>
<protein>
    <submittedName>
        <fullName evidence="2">Uncharacterized protein</fullName>
    </submittedName>
</protein>
<name>A0ABW9QS95_9ACTN</name>
<dbReference type="Proteomes" id="UP000437736">
    <property type="component" value="Unassembled WGS sequence"/>
</dbReference>
<evidence type="ECO:0000256" key="1">
    <source>
        <dbReference type="SAM" id="MobiDB-lite"/>
    </source>
</evidence>